<evidence type="ECO:0000313" key="2">
    <source>
        <dbReference type="Proteomes" id="UP000000851"/>
    </source>
</evidence>
<dbReference type="eggNOG" id="COG3861">
    <property type="taxonomic scope" value="Bacteria"/>
</dbReference>
<dbReference type="Proteomes" id="UP000000851">
    <property type="component" value="Chromosome"/>
</dbReference>
<proteinExistence type="predicted"/>
<protein>
    <recommendedName>
        <fullName evidence="3">PRC-barrel domain-containing protein</fullName>
    </recommendedName>
</protein>
<sequence length="172" mass="18447">MNESAIYEFGSKVYCSDADCGELLQFVVEPDVPRLIDLVVCSVFDGAARLVAPDMARVLPYGILLGCDKSAFDHLPATPVRGAGHPAVMRAVPDAQTRIRRGDHVQALDGDAGRVLGLVVRTEDEAITHVLLAAGHIWHRKHVAVPVDYVAGLGFAGLDVLLTKDHVADFAL</sequence>
<dbReference type="OrthoDB" id="510842at2"/>
<evidence type="ECO:0008006" key="3">
    <source>
        <dbReference type="Google" id="ProtNLM"/>
    </source>
</evidence>
<dbReference type="HOGENOM" id="CLU_1324449_0_0_11"/>
<reference evidence="1 2" key="1">
    <citation type="journal article" date="2009" name="Stand. Genomic Sci.">
        <title>Complete genome sequence of Catenulispora acidiphila type strain (ID 139908).</title>
        <authorList>
            <person name="Copeland A."/>
            <person name="Lapidus A."/>
            <person name="Glavina Del Rio T."/>
            <person name="Nolan M."/>
            <person name="Lucas S."/>
            <person name="Chen F."/>
            <person name="Tice H."/>
            <person name="Cheng J.F."/>
            <person name="Bruce D."/>
            <person name="Goodwin L."/>
            <person name="Pitluck S."/>
            <person name="Mikhailova N."/>
            <person name="Pati A."/>
            <person name="Ivanova N."/>
            <person name="Mavromatis K."/>
            <person name="Chen A."/>
            <person name="Palaniappan K."/>
            <person name="Chain P."/>
            <person name="Land M."/>
            <person name="Hauser L."/>
            <person name="Chang Y.J."/>
            <person name="Jeffries C.D."/>
            <person name="Chertkov O."/>
            <person name="Brettin T."/>
            <person name="Detter J.C."/>
            <person name="Han C."/>
            <person name="Ali Z."/>
            <person name="Tindall B.J."/>
            <person name="Goker M."/>
            <person name="Bristow J."/>
            <person name="Eisen J.A."/>
            <person name="Markowitz V."/>
            <person name="Hugenholtz P."/>
            <person name="Kyrpides N.C."/>
            <person name="Klenk H.P."/>
        </authorList>
    </citation>
    <scope>NUCLEOTIDE SEQUENCE [LARGE SCALE GENOMIC DNA]</scope>
    <source>
        <strain evidence="2">DSM 44928 / JCM 14897 / NBRC 102108 / NRRL B-24433 / ID139908</strain>
    </source>
</reference>
<dbReference type="STRING" id="479433.Caci_4405"/>
<name>C7PW21_CATAD</name>
<accession>C7PW21</accession>
<dbReference type="InParanoid" id="C7PW21"/>
<gene>
    <name evidence="1" type="ordered locus">Caci_4405</name>
</gene>
<dbReference type="AlphaFoldDB" id="C7PW21"/>
<keyword evidence="2" id="KW-1185">Reference proteome</keyword>
<dbReference type="RefSeq" id="WP_015792998.1">
    <property type="nucleotide sequence ID" value="NC_013131.1"/>
</dbReference>
<organism evidence="1 2">
    <name type="scientific">Catenulispora acidiphila (strain DSM 44928 / JCM 14897 / NBRC 102108 / NRRL B-24433 / ID139908)</name>
    <dbReference type="NCBI Taxonomy" id="479433"/>
    <lineage>
        <taxon>Bacteria</taxon>
        <taxon>Bacillati</taxon>
        <taxon>Actinomycetota</taxon>
        <taxon>Actinomycetes</taxon>
        <taxon>Catenulisporales</taxon>
        <taxon>Catenulisporaceae</taxon>
        <taxon>Catenulispora</taxon>
    </lineage>
</organism>
<evidence type="ECO:0000313" key="1">
    <source>
        <dbReference type="EMBL" id="ACU73269.1"/>
    </source>
</evidence>
<dbReference type="KEGG" id="cai:Caci_4405"/>
<dbReference type="EMBL" id="CP001700">
    <property type="protein sequence ID" value="ACU73269.1"/>
    <property type="molecule type" value="Genomic_DNA"/>
</dbReference>